<name>W7KQG8_CYTFI</name>
<accession>W7KQG8</accession>
<reference evidence="1 2" key="2">
    <citation type="journal article" date="2016" name="Sci. Rep.">
        <title>A novel serine protease, Sep1, from Bacillus firmus DS-1 has nematicidal activity and degrades multiple intestinal-associated nematode proteins.</title>
        <authorList>
            <person name="Geng C."/>
            <person name="Nie X."/>
            <person name="Tang Z."/>
            <person name="Zhang Y."/>
            <person name="Lin J."/>
            <person name="Sun M."/>
            <person name="Peng D."/>
        </authorList>
    </citation>
    <scope>NUCLEOTIDE SEQUENCE [LARGE SCALE GENOMIC DNA]</scope>
    <source>
        <strain evidence="1 2">DS1</strain>
    </source>
</reference>
<evidence type="ECO:0000313" key="2">
    <source>
        <dbReference type="Proteomes" id="UP000019270"/>
    </source>
</evidence>
<sequence length="70" mass="7922">MIFLIFISKIGFCCYSMFYFQITAYKLFVFQFGPLISAAGFRFPWGGRWASSTVRVSGVSPVPLLPLDVE</sequence>
<reference evidence="2" key="1">
    <citation type="submission" date="2013-03" db="EMBL/GenBank/DDBJ databases">
        <title>Draft genome sequence of Bacillus firmus DS1.</title>
        <authorList>
            <person name="Peng D."/>
            <person name="Zhu L."/>
            <person name="Sun M."/>
        </authorList>
    </citation>
    <scope>NUCLEOTIDE SEQUENCE [LARGE SCALE GENOMIC DNA]</scope>
    <source>
        <strain evidence="2">DS1</strain>
    </source>
</reference>
<gene>
    <name evidence="1" type="ORF">PBF_24473</name>
</gene>
<comment type="caution">
    <text evidence="1">The sequence shown here is derived from an EMBL/GenBank/DDBJ whole genome shotgun (WGS) entry which is preliminary data.</text>
</comment>
<dbReference type="AlphaFoldDB" id="W7KQG8"/>
<dbReference type="Proteomes" id="UP000019270">
    <property type="component" value="Unassembled WGS sequence"/>
</dbReference>
<proteinExistence type="predicted"/>
<protein>
    <submittedName>
        <fullName evidence="1">Uncharacterized protein</fullName>
    </submittedName>
</protein>
<evidence type="ECO:0000313" key="1">
    <source>
        <dbReference type="EMBL" id="EWG08388.1"/>
    </source>
</evidence>
<dbReference type="EMBL" id="APVL01000046">
    <property type="protein sequence ID" value="EWG08388.1"/>
    <property type="molecule type" value="Genomic_DNA"/>
</dbReference>
<organism evidence="1 2">
    <name type="scientific">Cytobacillus firmus DS1</name>
    <dbReference type="NCBI Taxonomy" id="1307436"/>
    <lineage>
        <taxon>Bacteria</taxon>
        <taxon>Bacillati</taxon>
        <taxon>Bacillota</taxon>
        <taxon>Bacilli</taxon>
        <taxon>Bacillales</taxon>
        <taxon>Bacillaceae</taxon>
        <taxon>Cytobacillus</taxon>
    </lineage>
</organism>